<dbReference type="AlphaFoldDB" id="A0AAY4C5T9"/>
<dbReference type="GeneTree" id="ENSGT00940000167583"/>
<feature type="compositionally biased region" description="Basic residues" evidence="15">
    <location>
        <begin position="379"/>
        <end position="394"/>
    </location>
</feature>
<name>A0AAY4C5T9_9TELE</name>
<comment type="similarity">
    <text evidence="2">Belongs to the krueppel C2H2-type zinc-finger protein family.</text>
</comment>
<feature type="domain" description="C2H2-type" evidence="16">
    <location>
        <begin position="666"/>
        <end position="693"/>
    </location>
</feature>
<dbReference type="GO" id="GO:0000978">
    <property type="term" value="F:RNA polymerase II cis-regulatory region sequence-specific DNA binding"/>
    <property type="evidence" value="ECO:0007669"/>
    <property type="project" value="TreeGrafter"/>
</dbReference>
<evidence type="ECO:0000256" key="11">
    <source>
        <dbReference type="ARBA" id="ARBA00023125"/>
    </source>
</evidence>
<feature type="domain" description="C2H2-type" evidence="16">
    <location>
        <begin position="363"/>
        <end position="390"/>
    </location>
</feature>
<keyword evidence="4" id="KW-0808">Transferase</keyword>
<dbReference type="GeneID" id="114795869"/>
<dbReference type="Ensembl" id="ENSDCDT00010034425.1">
    <property type="protein sequence ID" value="ENSDCDP00010027921.1"/>
    <property type="gene ID" value="ENSDCDG00010017564.1"/>
</dbReference>
<protein>
    <recommendedName>
        <fullName evidence="20">Histone-lysine N-methyltransferase PRDM9-like</fullName>
    </recommendedName>
</protein>
<keyword evidence="8 14" id="KW-0863">Zinc-finger</keyword>
<dbReference type="InterPro" id="IPR001214">
    <property type="entry name" value="SET_dom"/>
</dbReference>
<feature type="domain" description="C2H2-type" evidence="16">
    <location>
        <begin position="521"/>
        <end position="548"/>
    </location>
</feature>
<dbReference type="FunFam" id="3.30.160.60:FF:000774">
    <property type="entry name" value="Zinc finger protein"/>
    <property type="match status" value="1"/>
</dbReference>
<evidence type="ECO:0000256" key="10">
    <source>
        <dbReference type="ARBA" id="ARBA00023015"/>
    </source>
</evidence>
<gene>
    <name evidence="18" type="primary">prdm9</name>
</gene>
<proteinExistence type="inferred from homology"/>
<dbReference type="FunFam" id="3.30.160.60:FF:000100">
    <property type="entry name" value="Zinc finger 45-like"/>
    <property type="match status" value="1"/>
</dbReference>
<dbReference type="Gene3D" id="3.30.160.60">
    <property type="entry name" value="Classic Zinc Finger"/>
    <property type="match status" value="11"/>
</dbReference>
<keyword evidence="9" id="KW-0862">Zinc</keyword>
<keyword evidence="5" id="KW-0949">S-adenosyl-L-methionine</keyword>
<evidence type="ECO:0000256" key="2">
    <source>
        <dbReference type="ARBA" id="ARBA00006991"/>
    </source>
</evidence>
<dbReference type="InterPro" id="IPR036236">
    <property type="entry name" value="Znf_C2H2_sf"/>
</dbReference>
<dbReference type="GO" id="GO:0032259">
    <property type="term" value="P:methylation"/>
    <property type="evidence" value="ECO:0007669"/>
    <property type="project" value="UniProtKB-KW"/>
</dbReference>
<keyword evidence="13" id="KW-0539">Nucleus</keyword>
<dbReference type="Pfam" id="PF00096">
    <property type="entry name" value="zf-C2H2"/>
    <property type="match status" value="8"/>
</dbReference>
<reference evidence="18" key="3">
    <citation type="submission" date="2025-09" db="UniProtKB">
        <authorList>
            <consortium name="Ensembl"/>
        </authorList>
    </citation>
    <scope>IDENTIFICATION</scope>
</reference>
<feature type="domain" description="C2H2-type" evidence="16">
    <location>
        <begin position="232"/>
        <end position="260"/>
    </location>
</feature>
<dbReference type="PROSITE" id="PS50157">
    <property type="entry name" value="ZINC_FINGER_C2H2_2"/>
    <property type="match status" value="13"/>
</dbReference>
<evidence type="ECO:0000256" key="6">
    <source>
        <dbReference type="ARBA" id="ARBA00022723"/>
    </source>
</evidence>
<feature type="domain" description="C2H2-type" evidence="16">
    <location>
        <begin position="334"/>
        <end position="362"/>
    </location>
</feature>
<dbReference type="FunFam" id="3.30.160.60:FF:001343">
    <property type="entry name" value="Zinc finger protein 568"/>
    <property type="match status" value="1"/>
</dbReference>
<evidence type="ECO:0000256" key="3">
    <source>
        <dbReference type="ARBA" id="ARBA00022603"/>
    </source>
</evidence>
<feature type="domain" description="C2H2-type" evidence="16">
    <location>
        <begin position="806"/>
        <end position="831"/>
    </location>
</feature>
<dbReference type="InterPro" id="IPR044417">
    <property type="entry name" value="PRDM7_9_PR-SET"/>
</dbReference>
<feature type="domain" description="C2H2-type" evidence="16">
    <location>
        <begin position="778"/>
        <end position="805"/>
    </location>
</feature>
<evidence type="ECO:0000256" key="15">
    <source>
        <dbReference type="SAM" id="MobiDB-lite"/>
    </source>
</evidence>
<dbReference type="PANTHER" id="PTHR24393:SF151">
    <property type="entry name" value="C2H2-TYPE DOMAIN-CONTAINING PROTEIN"/>
    <property type="match status" value="1"/>
</dbReference>
<keyword evidence="7" id="KW-0677">Repeat</keyword>
<evidence type="ECO:0000256" key="14">
    <source>
        <dbReference type="PROSITE-ProRule" id="PRU00042"/>
    </source>
</evidence>
<feature type="region of interest" description="Disordered" evidence="15">
    <location>
        <begin position="379"/>
        <end position="511"/>
    </location>
</feature>
<evidence type="ECO:0000259" key="17">
    <source>
        <dbReference type="PROSITE" id="PS50280"/>
    </source>
</evidence>
<keyword evidence="11" id="KW-0238">DNA-binding</keyword>
<keyword evidence="10" id="KW-0805">Transcription regulation</keyword>
<dbReference type="PANTHER" id="PTHR24393">
    <property type="entry name" value="ZINC FINGER PROTEIN"/>
    <property type="match status" value="1"/>
</dbReference>
<reference evidence="18 19" key="1">
    <citation type="submission" date="2020-06" db="EMBL/GenBank/DDBJ databases">
        <authorList>
            <consortium name="Wellcome Sanger Institute Data Sharing"/>
        </authorList>
    </citation>
    <scope>NUCLEOTIDE SEQUENCE [LARGE SCALE GENOMIC DNA]</scope>
</reference>
<evidence type="ECO:0000256" key="8">
    <source>
        <dbReference type="ARBA" id="ARBA00022771"/>
    </source>
</evidence>
<evidence type="ECO:0000256" key="4">
    <source>
        <dbReference type="ARBA" id="ARBA00022679"/>
    </source>
</evidence>
<evidence type="ECO:0000256" key="12">
    <source>
        <dbReference type="ARBA" id="ARBA00023163"/>
    </source>
</evidence>
<keyword evidence="3" id="KW-0489">Methyltransferase</keyword>
<keyword evidence="6" id="KW-0479">Metal-binding</keyword>
<evidence type="ECO:0000313" key="19">
    <source>
        <dbReference type="Proteomes" id="UP000694580"/>
    </source>
</evidence>
<dbReference type="GO" id="GO:0005634">
    <property type="term" value="C:nucleus"/>
    <property type="evidence" value="ECO:0007669"/>
    <property type="project" value="UniProtKB-SubCell"/>
</dbReference>
<dbReference type="SUPFAM" id="SSF57667">
    <property type="entry name" value="beta-beta-alpha zinc fingers"/>
    <property type="match status" value="5"/>
</dbReference>
<dbReference type="GO" id="GO:0042054">
    <property type="term" value="F:histone methyltransferase activity"/>
    <property type="evidence" value="ECO:0007669"/>
    <property type="project" value="InterPro"/>
</dbReference>
<feature type="domain" description="C2H2-type" evidence="16">
    <location>
        <begin position="549"/>
        <end position="577"/>
    </location>
</feature>
<feature type="domain" description="SET" evidence="17">
    <location>
        <begin position="88"/>
        <end position="202"/>
    </location>
</feature>
<feature type="domain" description="C2H2-type" evidence="16">
    <location>
        <begin position="722"/>
        <end position="749"/>
    </location>
</feature>
<organism evidence="18 19">
    <name type="scientific">Denticeps clupeoides</name>
    <name type="common">denticle herring</name>
    <dbReference type="NCBI Taxonomy" id="299321"/>
    <lineage>
        <taxon>Eukaryota</taxon>
        <taxon>Metazoa</taxon>
        <taxon>Chordata</taxon>
        <taxon>Craniata</taxon>
        <taxon>Vertebrata</taxon>
        <taxon>Euteleostomi</taxon>
        <taxon>Actinopterygii</taxon>
        <taxon>Neopterygii</taxon>
        <taxon>Teleostei</taxon>
        <taxon>Clupei</taxon>
        <taxon>Clupeiformes</taxon>
        <taxon>Denticipitoidei</taxon>
        <taxon>Denticipitidae</taxon>
        <taxon>Denticeps</taxon>
    </lineage>
</organism>
<dbReference type="InterPro" id="IPR046341">
    <property type="entry name" value="SET_dom_sf"/>
</dbReference>
<dbReference type="Proteomes" id="UP000694580">
    <property type="component" value="Chromosome 8"/>
</dbReference>
<evidence type="ECO:0008006" key="20">
    <source>
        <dbReference type="Google" id="ProtNLM"/>
    </source>
</evidence>
<accession>A0AAY4C5T9</accession>
<dbReference type="InterPro" id="IPR013087">
    <property type="entry name" value="Znf_C2H2_type"/>
</dbReference>
<feature type="domain" description="C2H2-type" evidence="16">
    <location>
        <begin position="619"/>
        <end position="647"/>
    </location>
</feature>
<evidence type="ECO:0000256" key="7">
    <source>
        <dbReference type="ARBA" id="ARBA00022737"/>
    </source>
</evidence>
<dbReference type="Gene3D" id="2.170.270.10">
    <property type="entry name" value="SET domain"/>
    <property type="match status" value="1"/>
</dbReference>
<dbReference type="PROSITE" id="PS00028">
    <property type="entry name" value="ZINC_FINGER_C2H2_1"/>
    <property type="match status" value="11"/>
</dbReference>
<reference evidence="18" key="2">
    <citation type="submission" date="2025-08" db="UniProtKB">
        <authorList>
            <consortium name="Ensembl"/>
        </authorList>
    </citation>
    <scope>IDENTIFICATION</scope>
</reference>
<dbReference type="RefSeq" id="XP_028845397.1">
    <property type="nucleotide sequence ID" value="XM_028989564.1"/>
</dbReference>
<feature type="domain" description="C2H2-type" evidence="16">
    <location>
        <begin position="694"/>
        <end position="721"/>
    </location>
</feature>
<evidence type="ECO:0000313" key="18">
    <source>
        <dbReference type="Ensembl" id="ENSDCDP00010027921.1"/>
    </source>
</evidence>
<evidence type="ECO:0000256" key="13">
    <source>
        <dbReference type="ARBA" id="ARBA00023242"/>
    </source>
</evidence>
<dbReference type="CDD" id="cd19193">
    <property type="entry name" value="PR-SET_PRDM7_9"/>
    <property type="match status" value="1"/>
</dbReference>
<comment type="subcellular location">
    <subcellularLocation>
        <location evidence="1">Nucleus</location>
    </subcellularLocation>
</comment>
<keyword evidence="19" id="KW-1185">Reference proteome</keyword>
<evidence type="ECO:0000256" key="1">
    <source>
        <dbReference type="ARBA" id="ARBA00004123"/>
    </source>
</evidence>
<dbReference type="Pfam" id="PF21549">
    <property type="entry name" value="PRDM2_PR"/>
    <property type="match status" value="1"/>
</dbReference>
<evidence type="ECO:0000256" key="9">
    <source>
        <dbReference type="ARBA" id="ARBA00022833"/>
    </source>
</evidence>
<dbReference type="GO" id="GO:0001228">
    <property type="term" value="F:DNA-binding transcription activator activity, RNA polymerase II-specific"/>
    <property type="evidence" value="ECO:0007669"/>
    <property type="project" value="TreeGrafter"/>
</dbReference>
<evidence type="ECO:0000256" key="5">
    <source>
        <dbReference type="ARBA" id="ARBA00022691"/>
    </source>
</evidence>
<sequence>MSSCKGSPPGQGAETPVEVLLATASEVEDSAQPPQEEEEMEEEDDDYYCDKCRSCYKDHCEVHGPPLFTQDSPAPMGAPQRALLSLPAGLVIGRSRVSAAALGVFNQGDILPLGMHFGPLEGDAITVEEATKSSSAWAICRRRAESGYLDVNRDTHSNWMKYVQCSQNEREQNVVAFQHRGRILFRCCRPVLQGQELLVWYGEDYAKGLGGIWDQIWDRKWRPSDNQPSQVYPCSYCDFSFPAKSYLNRHMKRSHLEEYQSTRQSGDATPDMDADMCLLASEVPPPIQIEPNADTMGQTQQANVIDGFHCENGLTEQKSTRVDAEEVSASEGLHQCSQCDRSYARLGHLKRHQFTVHFQEKSYRCGQCKRAFSLVSALKRHQQVHRRQRERGKKKALDPAEDAPSGSPPCADCSTGQCELPEHKPNPGAESLQPESNEQDPSIDPSDPPYEPPSTIRGSPPQKKKRGRPRTRTEEPSRPRLKHLGKGDVPPAIPMQDEILDGSDATSSNHCPPLPDAGAQLTCAECQRMFTDLVTLQSHECIQVGEGLYSCSHCNLHFNRSCNLRRHERALHTFEKPYCCGPCGKFYTQISGLRRHQESRTHRKRSRLGAGGQTSAAVFPCTFCQFSFTTQHYLHKHIKRHHPAEFVQMLASDDAGILEGFAEGFKSCPKCDKTFSTMKGFRSHNCFRFGEKIHLCPECGKRFTWYYSLRQHQRIHTGEKPFTCKHCSKSFSHSGQLNVHLRTHTGEKPFLCSECGESFRQSGDLKRHEQKHTGVRPCQCPECGKRFSRPHSLKAHQQIHSGQRLFFCSQCGKRFTRSYHLNRHKIKMHMA</sequence>
<feature type="domain" description="C2H2-type" evidence="16">
    <location>
        <begin position="750"/>
        <end position="777"/>
    </location>
</feature>
<dbReference type="FunFam" id="3.30.160.60:FF:002343">
    <property type="entry name" value="Zinc finger protein 33A"/>
    <property type="match status" value="2"/>
</dbReference>
<dbReference type="GO" id="GO:0008270">
    <property type="term" value="F:zinc ion binding"/>
    <property type="evidence" value="ECO:0007669"/>
    <property type="project" value="UniProtKB-KW"/>
</dbReference>
<evidence type="ECO:0000259" key="16">
    <source>
        <dbReference type="PROSITE" id="PS50157"/>
    </source>
</evidence>
<keyword evidence="12" id="KW-0804">Transcription</keyword>
<dbReference type="FunFam" id="3.30.160.60:FF:000110">
    <property type="entry name" value="Zinc finger protein-like"/>
    <property type="match status" value="1"/>
</dbReference>
<feature type="domain" description="C2H2-type" evidence="16">
    <location>
        <begin position="578"/>
        <end position="607"/>
    </location>
</feature>
<dbReference type="PROSITE" id="PS50280">
    <property type="entry name" value="SET"/>
    <property type="match status" value="1"/>
</dbReference>
<dbReference type="SMART" id="SM00355">
    <property type="entry name" value="ZnF_C2H2"/>
    <property type="match status" value="13"/>
</dbReference>